<evidence type="ECO:0000313" key="6">
    <source>
        <dbReference type="Proteomes" id="UP001189122"/>
    </source>
</evidence>
<keyword evidence="2" id="KW-0694">RNA-binding</keyword>
<organism evidence="5">
    <name type="scientific">Spirodela intermedia</name>
    <name type="common">Intermediate duckweed</name>
    <dbReference type="NCBI Taxonomy" id="51605"/>
    <lineage>
        <taxon>Eukaryota</taxon>
        <taxon>Viridiplantae</taxon>
        <taxon>Streptophyta</taxon>
        <taxon>Embryophyta</taxon>
        <taxon>Tracheophyta</taxon>
        <taxon>Spermatophyta</taxon>
        <taxon>Magnoliopsida</taxon>
        <taxon>Liliopsida</taxon>
        <taxon>Araceae</taxon>
        <taxon>Lemnoideae</taxon>
        <taxon>Spirodela</taxon>
    </lineage>
</organism>
<evidence type="ECO:0000256" key="1">
    <source>
        <dbReference type="ARBA" id="ARBA00022737"/>
    </source>
</evidence>
<evidence type="ECO:0000313" key="5">
    <source>
        <dbReference type="EMBL" id="CAA2628001.1"/>
    </source>
</evidence>
<keyword evidence="6" id="KW-1185">Reference proteome</keyword>
<proteinExistence type="predicted"/>
<dbReference type="PANTHER" id="PTHR10288">
    <property type="entry name" value="KH DOMAIN CONTAINING RNA BINDING PROTEIN"/>
    <property type="match status" value="1"/>
</dbReference>
<dbReference type="EMBL" id="CACRZD030000010">
    <property type="protein sequence ID" value="CAA6667257.1"/>
    <property type="molecule type" value="Genomic_DNA"/>
</dbReference>
<evidence type="ECO:0000256" key="2">
    <source>
        <dbReference type="PROSITE-ProRule" id="PRU00117"/>
    </source>
</evidence>
<dbReference type="Pfam" id="PF00013">
    <property type="entry name" value="KH_1"/>
    <property type="match status" value="2"/>
</dbReference>
<dbReference type="GO" id="GO:0003723">
    <property type="term" value="F:RNA binding"/>
    <property type="evidence" value="ECO:0007669"/>
    <property type="project" value="UniProtKB-UniRule"/>
</dbReference>
<name>A0A7I8JAR3_SPIIN</name>
<sequence>MISAKEEPHASLPPAMDGLLRVHKPQTSGTGGHVSTRLLVSSSQAGSLIGKHGAVIRSIQEASKSVVRIVEDLPVFALQDDRVVEIVGEPPAVHKALELIAGHLRKFLVDHSVLLFLRHGFAGVQILGPHSRPIPHVSGPGYGGNPPPFTPGIQGSFLPLSDLHTLDEHPPHHGVSVYGRETLSVSGLHTSANIQSQQPMMSQVTEHMQIPLSYADAVIGISGSSISYIRRASGATITIQETTGVPGEMTVEINGSASQVQTAQQLIQNFMAEAMGSAHNAASNQDQSYNSYHSQGSTYGSPPPSNTGHGGGFGSVYGAHYEY</sequence>
<feature type="region of interest" description="Disordered" evidence="3">
    <location>
        <begin position="278"/>
        <end position="311"/>
    </location>
</feature>
<feature type="domain" description="K Homology" evidence="4">
    <location>
        <begin position="32"/>
        <end position="105"/>
    </location>
</feature>
<evidence type="ECO:0000256" key="3">
    <source>
        <dbReference type="SAM" id="MobiDB-lite"/>
    </source>
</evidence>
<dbReference type="Gene3D" id="3.30.1370.10">
    <property type="entry name" value="K Homology domain, type 1"/>
    <property type="match status" value="2"/>
</dbReference>
<dbReference type="CDD" id="cd22460">
    <property type="entry name" value="KH-I_PEPPER_rpt2_like"/>
    <property type="match status" value="1"/>
</dbReference>
<dbReference type="EMBL" id="LR743597">
    <property type="protein sequence ID" value="CAA2628001.1"/>
    <property type="molecule type" value="Genomic_DNA"/>
</dbReference>
<dbReference type="CDD" id="cd22461">
    <property type="entry name" value="KH-I_PEPPER_like_rpt3"/>
    <property type="match status" value="1"/>
</dbReference>
<dbReference type="InterPro" id="IPR036612">
    <property type="entry name" value="KH_dom_type_1_sf"/>
</dbReference>
<evidence type="ECO:0000259" key="4">
    <source>
        <dbReference type="SMART" id="SM00322"/>
    </source>
</evidence>
<feature type="compositionally biased region" description="Polar residues" evidence="3">
    <location>
        <begin position="280"/>
        <end position="300"/>
    </location>
</feature>
<dbReference type="SUPFAM" id="SSF54791">
    <property type="entry name" value="Eukaryotic type KH-domain (KH-domain type I)"/>
    <property type="match status" value="2"/>
</dbReference>
<dbReference type="Proteomes" id="UP001189122">
    <property type="component" value="Unassembled WGS sequence"/>
</dbReference>
<dbReference type="InterPro" id="IPR004088">
    <property type="entry name" value="KH_dom_type_1"/>
</dbReference>
<gene>
    <name evidence="5" type="ORF">SI7747_10013650</name>
</gene>
<reference evidence="5 6" key="1">
    <citation type="submission" date="2019-12" db="EMBL/GenBank/DDBJ databases">
        <authorList>
            <person name="Scholz U."/>
            <person name="Mascher M."/>
            <person name="Fiebig A."/>
        </authorList>
    </citation>
    <scope>NUCLEOTIDE SEQUENCE</scope>
</reference>
<dbReference type="InterPro" id="IPR004087">
    <property type="entry name" value="KH_dom"/>
</dbReference>
<accession>A0A7I8JAR3</accession>
<keyword evidence="1" id="KW-0677">Repeat</keyword>
<dbReference type="SMART" id="SM00322">
    <property type="entry name" value="KH"/>
    <property type="match status" value="2"/>
</dbReference>
<dbReference type="PROSITE" id="PS50084">
    <property type="entry name" value="KH_TYPE_1"/>
    <property type="match status" value="2"/>
</dbReference>
<protein>
    <recommendedName>
        <fullName evidence="4">K Homology domain-containing protein</fullName>
    </recommendedName>
</protein>
<feature type="domain" description="K Homology" evidence="4">
    <location>
        <begin position="202"/>
        <end position="272"/>
    </location>
</feature>
<dbReference type="AlphaFoldDB" id="A0A7I8JAR3"/>